<feature type="region of interest" description="Disordered" evidence="1">
    <location>
        <begin position="1"/>
        <end position="56"/>
    </location>
</feature>
<evidence type="ECO:0000313" key="2">
    <source>
        <dbReference type="EMBL" id="AGP41510.1"/>
    </source>
</evidence>
<gene>
    <name evidence="2" type="ORF">SCE1572_47710</name>
</gene>
<dbReference type="KEGG" id="scu:SCE1572_47710"/>
<sequence length="273" mass="28653">MAMAPSSSVPMTDRINNPFAPRRGGPAQGAAPAARPGPPGQPAARPGPAAEGAPTRALDLPLRAMTGYEEEVVERRQGEANTAALCNEIVARCMVPPGADASAAYERVRALHIAERDVALLAIRRLSLGDEVACDVGCPACGAACTVDFRLSALPVSLGPIPAETEATLADGTRVVLRLPTAGDQEDLLDAALATESERRTFLLSRAIVRFGEREEPFDFARARALPIAVRSALEQAIEAALPDLDLSMAVACSACGHNFTSPFDVSAFFLPR</sequence>
<accession>S4YB11</accession>
<feature type="compositionally biased region" description="Low complexity" evidence="1">
    <location>
        <begin position="20"/>
        <end position="34"/>
    </location>
</feature>
<dbReference type="Pfam" id="PF12322">
    <property type="entry name" value="T4_baseplate"/>
    <property type="match status" value="1"/>
</dbReference>
<feature type="compositionally biased region" description="Low complexity" evidence="1">
    <location>
        <begin position="42"/>
        <end position="56"/>
    </location>
</feature>
<feature type="compositionally biased region" description="Polar residues" evidence="1">
    <location>
        <begin position="1"/>
        <end position="10"/>
    </location>
</feature>
<reference evidence="2 3" key="1">
    <citation type="journal article" date="2013" name="Sci. Rep.">
        <title>Extraordinary expansion of a Sorangium cellulosum genome from an alkaline milieu.</title>
        <authorList>
            <person name="Han K."/>
            <person name="Li Z.F."/>
            <person name="Peng R."/>
            <person name="Zhu L.P."/>
            <person name="Zhou T."/>
            <person name="Wang L.G."/>
            <person name="Li S.G."/>
            <person name="Zhang X.B."/>
            <person name="Hu W."/>
            <person name="Wu Z.H."/>
            <person name="Qin N."/>
            <person name="Li Y.Z."/>
        </authorList>
    </citation>
    <scope>NUCLEOTIDE SEQUENCE [LARGE SCALE GENOMIC DNA]</scope>
    <source>
        <strain evidence="2 3">So0157-2</strain>
    </source>
</reference>
<organism evidence="2 3">
    <name type="scientific">Sorangium cellulosum So0157-2</name>
    <dbReference type="NCBI Taxonomy" id="1254432"/>
    <lineage>
        <taxon>Bacteria</taxon>
        <taxon>Pseudomonadati</taxon>
        <taxon>Myxococcota</taxon>
        <taxon>Polyangia</taxon>
        <taxon>Polyangiales</taxon>
        <taxon>Polyangiaceae</taxon>
        <taxon>Sorangium</taxon>
    </lineage>
</organism>
<proteinExistence type="predicted"/>
<protein>
    <submittedName>
        <fullName evidence="2">Uncharacterized protein</fullName>
    </submittedName>
</protein>
<dbReference type="HOGENOM" id="CLU_1019041_0_0_7"/>
<dbReference type="AlphaFoldDB" id="S4YB11"/>
<evidence type="ECO:0000256" key="1">
    <source>
        <dbReference type="SAM" id="MobiDB-lite"/>
    </source>
</evidence>
<evidence type="ECO:0000313" key="3">
    <source>
        <dbReference type="Proteomes" id="UP000014803"/>
    </source>
</evidence>
<dbReference type="STRING" id="1254432.SCE1572_47710"/>
<name>S4YB11_SORCE</name>
<dbReference type="InterPro" id="IPR024364">
    <property type="entry name" value="Baseplate_phage_T4-like"/>
</dbReference>
<dbReference type="PATRIC" id="fig|1254432.3.peg.10784"/>
<dbReference type="EMBL" id="CP003969">
    <property type="protein sequence ID" value="AGP41510.1"/>
    <property type="molecule type" value="Genomic_DNA"/>
</dbReference>
<dbReference type="Proteomes" id="UP000014803">
    <property type="component" value="Chromosome"/>
</dbReference>